<name>A0A0E9UG50_ANGAN</name>
<accession>A0A0E9UG50</accession>
<sequence length="31" mass="3478">MVTAVYLFHFITVNGGLYRTECSTVGKELDL</sequence>
<reference evidence="1" key="2">
    <citation type="journal article" date="2015" name="Fish Shellfish Immunol.">
        <title>Early steps in the European eel (Anguilla anguilla)-Vibrio vulnificus interaction in the gills: Role of the RtxA13 toxin.</title>
        <authorList>
            <person name="Callol A."/>
            <person name="Pajuelo D."/>
            <person name="Ebbesson L."/>
            <person name="Teles M."/>
            <person name="MacKenzie S."/>
            <person name="Amaro C."/>
        </authorList>
    </citation>
    <scope>NUCLEOTIDE SEQUENCE</scope>
</reference>
<dbReference type="EMBL" id="GBXM01044659">
    <property type="protein sequence ID" value="JAH63918.1"/>
    <property type="molecule type" value="Transcribed_RNA"/>
</dbReference>
<reference evidence="1" key="1">
    <citation type="submission" date="2014-11" db="EMBL/GenBank/DDBJ databases">
        <authorList>
            <person name="Amaro Gonzalez C."/>
        </authorList>
    </citation>
    <scope>NUCLEOTIDE SEQUENCE</scope>
</reference>
<protein>
    <submittedName>
        <fullName evidence="1">Uncharacterized protein</fullName>
    </submittedName>
</protein>
<organism evidence="1">
    <name type="scientific">Anguilla anguilla</name>
    <name type="common">European freshwater eel</name>
    <name type="synonym">Muraena anguilla</name>
    <dbReference type="NCBI Taxonomy" id="7936"/>
    <lineage>
        <taxon>Eukaryota</taxon>
        <taxon>Metazoa</taxon>
        <taxon>Chordata</taxon>
        <taxon>Craniata</taxon>
        <taxon>Vertebrata</taxon>
        <taxon>Euteleostomi</taxon>
        <taxon>Actinopterygii</taxon>
        <taxon>Neopterygii</taxon>
        <taxon>Teleostei</taxon>
        <taxon>Anguilliformes</taxon>
        <taxon>Anguillidae</taxon>
        <taxon>Anguilla</taxon>
    </lineage>
</organism>
<proteinExistence type="predicted"/>
<dbReference type="AlphaFoldDB" id="A0A0E9UG50"/>
<evidence type="ECO:0000313" key="1">
    <source>
        <dbReference type="EMBL" id="JAH63918.1"/>
    </source>
</evidence>